<protein>
    <submittedName>
        <fullName evidence="1">Uncharacterized protein</fullName>
    </submittedName>
</protein>
<reference evidence="1 2" key="1">
    <citation type="submission" date="2018-10" db="EMBL/GenBank/DDBJ databases">
        <title>Genomic Encyclopedia of Archaeal and Bacterial Type Strains, Phase II (KMG-II): from individual species to whole genera.</title>
        <authorList>
            <person name="Goeker M."/>
        </authorList>
    </citation>
    <scope>NUCLEOTIDE SEQUENCE [LARGE SCALE GENOMIC DNA]</scope>
    <source>
        <strain evidence="1 2">DSM 29317</strain>
    </source>
</reference>
<comment type="caution">
    <text evidence="1">The sequence shown here is derived from an EMBL/GenBank/DDBJ whole genome shotgun (WGS) entry which is preliminary data.</text>
</comment>
<dbReference type="STRING" id="981384.GCA_000192475_00772"/>
<sequence>MATWPSSTPRLKASRFCQIFGEVKVREAYQRTIGKRFQFAAWMFEQAGFSKEEAKARGRLMVTSLMGDSSTGLKAQGDWEKVIEREHAILVRK</sequence>
<gene>
    <name evidence="1" type="ORF">CLV75_2862</name>
</gene>
<evidence type="ECO:0000313" key="2">
    <source>
        <dbReference type="Proteomes" id="UP000271700"/>
    </source>
</evidence>
<dbReference type="EMBL" id="RCCT01000004">
    <property type="protein sequence ID" value="RLK03491.1"/>
    <property type="molecule type" value="Genomic_DNA"/>
</dbReference>
<proteinExistence type="predicted"/>
<name>A0A497Z516_9RHOB</name>
<organism evidence="1 2">
    <name type="scientific">Ruegeria conchae</name>
    <dbReference type="NCBI Taxonomy" id="981384"/>
    <lineage>
        <taxon>Bacteria</taxon>
        <taxon>Pseudomonadati</taxon>
        <taxon>Pseudomonadota</taxon>
        <taxon>Alphaproteobacteria</taxon>
        <taxon>Rhodobacterales</taxon>
        <taxon>Roseobacteraceae</taxon>
        <taxon>Ruegeria</taxon>
    </lineage>
</organism>
<evidence type="ECO:0000313" key="1">
    <source>
        <dbReference type="EMBL" id="RLK03491.1"/>
    </source>
</evidence>
<keyword evidence="2" id="KW-1185">Reference proteome</keyword>
<accession>A0A497Z516</accession>
<dbReference type="AlphaFoldDB" id="A0A497Z516"/>
<dbReference type="Proteomes" id="UP000271700">
    <property type="component" value="Unassembled WGS sequence"/>
</dbReference>